<keyword evidence="4" id="KW-1185">Reference proteome</keyword>
<dbReference type="SUPFAM" id="SSF52499">
    <property type="entry name" value="Isochorismatase-like hydrolases"/>
    <property type="match status" value="1"/>
</dbReference>
<organism evidence="3 4">
    <name type="scientific">Kaistia defluvii</name>
    <dbReference type="NCBI Taxonomy" id="410841"/>
    <lineage>
        <taxon>Bacteria</taxon>
        <taxon>Pseudomonadati</taxon>
        <taxon>Pseudomonadota</taxon>
        <taxon>Alphaproteobacteria</taxon>
        <taxon>Hyphomicrobiales</taxon>
        <taxon>Kaistiaceae</taxon>
        <taxon>Kaistia</taxon>
    </lineage>
</organism>
<reference evidence="3 4" key="1">
    <citation type="submission" date="2024-06" db="EMBL/GenBank/DDBJ databases">
        <title>Sorghum-associated microbial communities from plants grown in Nebraska, USA.</title>
        <authorList>
            <person name="Schachtman D."/>
        </authorList>
    </citation>
    <scope>NUCLEOTIDE SEQUENCE [LARGE SCALE GENOMIC DNA]</scope>
    <source>
        <strain evidence="3 4">3207</strain>
    </source>
</reference>
<protein>
    <submittedName>
        <fullName evidence="3">Nicotinamidase-related amidase</fullName>
    </submittedName>
</protein>
<dbReference type="CDD" id="cd00431">
    <property type="entry name" value="cysteine_hydrolases"/>
    <property type="match status" value="1"/>
</dbReference>
<sequence>MAELKSADFPWSPTRQTVHLCLDMQGLFAPGGAWPTPWMLQVLPNILQIAAHGAERTIFTRFVPPQVSSDARGTWRHYYDLHEETTREKLDPAALDLLKPLAEFVPPAVVIDKPVYSAFLGSSLRQTLMQRGADGLIITGAETDVCVLATVLDAVDLGYPVYVVTDAVCGSTDLSHDAVLTLYRTRFYQQVQTLTTDALLALWPAN</sequence>
<dbReference type="Proteomes" id="UP001549321">
    <property type="component" value="Unassembled WGS sequence"/>
</dbReference>
<dbReference type="PANTHER" id="PTHR43540">
    <property type="entry name" value="PEROXYUREIDOACRYLATE/UREIDOACRYLATE AMIDOHYDROLASE-RELATED"/>
    <property type="match status" value="1"/>
</dbReference>
<evidence type="ECO:0000313" key="4">
    <source>
        <dbReference type="Proteomes" id="UP001549321"/>
    </source>
</evidence>
<proteinExistence type="predicted"/>
<keyword evidence="1" id="KW-0378">Hydrolase</keyword>
<name>A0ABV2R5M1_9HYPH</name>
<accession>A0ABV2R5M1</accession>
<dbReference type="EMBL" id="JBEPSM010000005">
    <property type="protein sequence ID" value="MET4636573.1"/>
    <property type="molecule type" value="Genomic_DNA"/>
</dbReference>
<dbReference type="PANTHER" id="PTHR43540:SF6">
    <property type="entry name" value="ISOCHORISMATASE-LIKE DOMAIN-CONTAINING PROTEIN"/>
    <property type="match status" value="1"/>
</dbReference>
<dbReference type="InterPro" id="IPR000868">
    <property type="entry name" value="Isochorismatase-like_dom"/>
</dbReference>
<evidence type="ECO:0000256" key="1">
    <source>
        <dbReference type="ARBA" id="ARBA00022801"/>
    </source>
</evidence>
<dbReference type="Pfam" id="PF00857">
    <property type="entry name" value="Isochorismatase"/>
    <property type="match status" value="1"/>
</dbReference>
<comment type="caution">
    <text evidence="3">The sequence shown here is derived from an EMBL/GenBank/DDBJ whole genome shotgun (WGS) entry which is preliminary data.</text>
</comment>
<dbReference type="InterPro" id="IPR050272">
    <property type="entry name" value="Isochorismatase-like_hydrls"/>
</dbReference>
<dbReference type="RefSeq" id="WP_354554264.1">
    <property type="nucleotide sequence ID" value="NZ_JBEPSM010000005.1"/>
</dbReference>
<feature type="domain" description="Isochorismatase-like" evidence="2">
    <location>
        <begin position="17"/>
        <end position="189"/>
    </location>
</feature>
<evidence type="ECO:0000313" key="3">
    <source>
        <dbReference type="EMBL" id="MET4636573.1"/>
    </source>
</evidence>
<evidence type="ECO:0000259" key="2">
    <source>
        <dbReference type="Pfam" id="PF00857"/>
    </source>
</evidence>
<dbReference type="Gene3D" id="3.40.50.850">
    <property type="entry name" value="Isochorismatase-like"/>
    <property type="match status" value="1"/>
</dbReference>
<dbReference type="InterPro" id="IPR036380">
    <property type="entry name" value="Isochorismatase-like_sf"/>
</dbReference>
<gene>
    <name evidence="3" type="ORF">ABIE08_004536</name>
</gene>